<sequence length="355" mass="40443">MGKNKDVSDFNKGQIVMARRLGQSISETAGLVGCSRTTVVSTYQKWCKEGHPVNRRQGHGRPRLIDEHGERRLARLVQSHRKATVAQIAENLNAGCDRKLSEHTVHRSLLRMGLRRRRPVRVPTLTRKRLQWARVRQNWTVEQWKKVVWSGESRFLLHYVDGQVRVRRLAEEETAAGCSGGGGVMLWAMFCWETLGPVIHVDVNLTPTTYLNIVADQVHPFMATVFPDGSGLFQQDNAPCHTANIVQEWFEEHDKHFKVLPLPPNSPDLNPIDRLWDVLEKQVQSMEALPSNLEDFKDLLLTSWCQIPQDTFRGLVESMPERVRAVLAAPVGPKQHTEQPQVITDVADQWIQGQI</sequence>
<evidence type="ECO:0000313" key="3">
    <source>
        <dbReference type="Ensembl" id="ENSLCAP00010021301.1"/>
    </source>
</evidence>
<dbReference type="InterPro" id="IPR009057">
    <property type="entry name" value="Homeodomain-like_sf"/>
</dbReference>
<dbReference type="GeneTree" id="ENSGT01150000286933"/>
<dbReference type="STRING" id="8187.ENSLCAP00010021301"/>
<dbReference type="Gene3D" id="1.10.10.10">
    <property type="entry name" value="Winged helix-like DNA-binding domain superfamily/Winged helix DNA-binding domain"/>
    <property type="match status" value="1"/>
</dbReference>
<keyword evidence="4" id="KW-1185">Reference proteome</keyword>
<dbReference type="Pfam" id="PF13358">
    <property type="entry name" value="DDE_3"/>
    <property type="match status" value="1"/>
</dbReference>
<accession>A0A4W6D987</accession>
<evidence type="ECO:0000259" key="2">
    <source>
        <dbReference type="Pfam" id="PF13358"/>
    </source>
</evidence>
<evidence type="ECO:0000313" key="4">
    <source>
        <dbReference type="Proteomes" id="UP000314980"/>
    </source>
</evidence>
<dbReference type="Proteomes" id="UP000314980">
    <property type="component" value="Unassembled WGS sequence"/>
</dbReference>
<dbReference type="InterPro" id="IPR052338">
    <property type="entry name" value="Transposase_5"/>
</dbReference>
<dbReference type="InterPro" id="IPR038717">
    <property type="entry name" value="Tc1-like_DDE_dom"/>
</dbReference>
<name>A0A4W6D987_LATCA</name>
<organism evidence="3 4">
    <name type="scientific">Lates calcarifer</name>
    <name type="common">Barramundi</name>
    <name type="synonym">Holocentrus calcarifer</name>
    <dbReference type="NCBI Taxonomy" id="8187"/>
    <lineage>
        <taxon>Eukaryota</taxon>
        <taxon>Metazoa</taxon>
        <taxon>Chordata</taxon>
        <taxon>Craniata</taxon>
        <taxon>Vertebrata</taxon>
        <taxon>Euteleostomi</taxon>
        <taxon>Actinopterygii</taxon>
        <taxon>Neopterygii</taxon>
        <taxon>Teleostei</taxon>
        <taxon>Neoteleostei</taxon>
        <taxon>Acanthomorphata</taxon>
        <taxon>Carangaria</taxon>
        <taxon>Carangaria incertae sedis</taxon>
        <taxon>Centropomidae</taxon>
        <taxon>Lates</taxon>
    </lineage>
</organism>
<dbReference type="GO" id="GO:0015074">
    <property type="term" value="P:DNA integration"/>
    <property type="evidence" value="ECO:0007669"/>
    <property type="project" value="InterPro"/>
</dbReference>
<reference evidence="4" key="1">
    <citation type="submission" date="2015-09" db="EMBL/GenBank/DDBJ databases">
        <authorList>
            <person name="Sai Rama Sridatta P."/>
        </authorList>
    </citation>
    <scope>NUCLEOTIDE SEQUENCE [LARGE SCALE GENOMIC DNA]</scope>
</reference>
<dbReference type="SUPFAM" id="SSF46689">
    <property type="entry name" value="Homeodomain-like"/>
    <property type="match status" value="1"/>
</dbReference>
<evidence type="ECO:0000259" key="1">
    <source>
        <dbReference type="Pfam" id="PF01498"/>
    </source>
</evidence>
<dbReference type="Ensembl" id="ENSLCAT00010021769.1">
    <property type="protein sequence ID" value="ENSLCAP00010021301.1"/>
    <property type="gene ID" value="ENSLCAG00010010053.1"/>
</dbReference>
<dbReference type="InterPro" id="IPR002492">
    <property type="entry name" value="Transposase_Tc1-like"/>
</dbReference>
<feature type="domain" description="Tc1-like transposase DDE" evidence="2">
    <location>
        <begin position="236"/>
        <end position="291"/>
    </location>
</feature>
<dbReference type="Gene3D" id="3.30.420.10">
    <property type="entry name" value="Ribonuclease H-like superfamily/Ribonuclease H"/>
    <property type="match status" value="1"/>
</dbReference>
<feature type="domain" description="Transposase Tc1-like" evidence="1">
    <location>
        <begin position="71"/>
        <end position="136"/>
    </location>
</feature>
<proteinExistence type="predicted"/>
<dbReference type="AlphaFoldDB" id="A0A4W6D987"/>
<reference evidence="3" key="3">
    <citation type="submission" date="2025-09" db="UniProtKB">
        <authorList>
            <consortium name="Ensembl"/>
        </authorList>
    </citation>
    <scope>IDENTIFICATION</scope>
</reference>
<reference evidence="3" key="2">
    <citation type="submission" date="2025-08" db="UniProtKB">
        <authorList>
            <consortium name="Ensembl"/>
        </authorList>
    </citation>
    <scope>IDENTIFICATION</scope>
</reference>
<evidence type="ECO:0008006" key="5">
    <source>
        <dbReference type="Google" id="ProtNLM"/>
    </source>
</evidence>
<dbReference type="Pfam" id="PF01498">
    <property type="entry name" value="HTH_Tnp_Tc3_2"/>
    <property type="match status" value="1"/>
</dbReference>
<dbReference type="InParanoid" id="A0A4W6D987"/>
<dbReference type="GO" id="GO:0003677">
    <property type="term" value="F:DNA binding"/>
    <property type="evidence" value="ECO:0007669"/>
    <property type="project" value="InterPro"/>
</dbReference>
<dbReference type="InterPro" id="IPR036397">
    <property type="entry name" value="RNaseH_sf"/>
</dbReference>
<dbReference type="InterPro" id="IPR036388">
    <property type="entry name" value="WH-like_DNA-bd_sf"/>
</dbReference>
<dbReference type="PANTHER" id="PTHR23022">
    <property type="entry name" value="TRANSPOSABLE ELEMENT-RELATED"/>
    <property type="match status" value="1"/>
</dbReference>
<dbReference type="PANTHER" id="PTHR23022:SF135">
    <property type="entry name" value="SI:DKEY-77F5.3"/>
    <property type="match status" value="1"/>
</dbReference>
<protein>
    <recommendedName>
        <fullName evidence="5">Transposase Tc1-like domain-containing protein</fullName>
    </recommendedName>
</protein>
<dbReference type="GO" id="GO:0006313">
    <property type="term" value="P:DNA transposition"/>
    <property type="evidence" value="ECO:0007669"/>
    <property type="project" value="InterPro"/>
</dbReference>